<name>A0A7W9ED85_9SPHN</name>
<proteinExistence type="predicted"/>
<dbReference type="EMBL" id="JACIJC010000001">
    <property type="protein sequence ID" value="MBB5684694.1"/>
    <property type="molecule type" value="Genomic_DNA"/>
</dbReference>
<evidence type="ECO:0000313" key="2">
    <source>
        <dbReference type="Proteomes" id="UP000549617"/>
    </source>
</evidence>
<keyword evidence="2" id="KW-1185">Reference proteome</keyword>
<dbReference type="Proteomes" id="UP000549617">
    <property type="component" value="Unassembled WGS sequence"/>
</dbReference>
<organism evidence="1 2">
    <name type="scientific">Sphingobium boeckii</name>
    <dbReference type="NCBI Taxonomy" id="1082345"/>
    <lineage>
        <taxon>Bacteria</taxon>
        <taxon>Pseudomonadati</taxon>
        <taxon>Pseudomonadota</taxon>
        <taxon>Alphaproteobacteria</taxon>
        <taxon>Sphingomonadales</taxon>
        <taxon>Sphingomonadaceae</taxon>
        <taxon>Sphingobium</taxon>
    </lineage>
</organism>
<gene>
    <name evidence="1" type="ORF">FHS49_000685</name>
</gene>
<accession>A0A7W9ED85</accession>
<reference evidence="1 2" key="1">
    <citation type="submission" date="2020-08" db="EMBL/GenBank/DDBJ databases">
        <title>Genomic Encyclopedia of Type Strains, Phase IV (KMG-IV): sequencing the most valuable type-strain genomes for metagenomic binning, comparative biology and taxonomic classification.</title>
        <authorList>
            <person name="Goeker M."/>
        </authorList>
    </citation>
    <scope>NUCLEOTIDE SEQUENCE [LARGE SCALE GENOMIC DNA]</scope>
    <source>
        <strain evidence="1 2">DSM 25079</strain>
    </source>
</reference>
<dbReference type="CDD" id="cd06462">
    <property type="entry name" value="Peptidase_S24_S26"/>
    <property type="match status" value="1"/>
</dbReference>
<dbReference type="AlphaFoldDB" id="A0A7W9ED85"/>
<comment type="caution">
    <text evidence="1">The sequence shown here is derived from an EMBL/GenBank/DDBJ whole genome shotgun (WGS) entry which is preliminary data.</text>
</comment>
<dbReference type="RefSeq" id="WP_184015228.1">
    <property type="nucleotide sequence ID" value="NZ_JACIJC010000001.1"/>
</dbReference>
<evidence type="ECO:0000313" key="1">
    <source>
        <dbReference type="EMBL" id="MBB5684694.1"/>
    </source>
</evidence>
<protein>
    <submittedName>
        <fullName evidence="1">Uncharacterized protein</fullName>
    </submittedName>
</protein>
<sequence length="59" mass="6850">MMRADVVVARFDRRMTVLHRMRHSEKPVRALAMSDYKNYLDNNDLPSPDAVFGKAARQT</sequence>